<name>A0A817ARM2_BRANA</name>
<protein>
    <submittedName>
        <fullName evidence="1">(rape) hypothetical protein</fullName>
    </submittedName>
</protein>
<evidence type="ECO:0000313" key="1">
    <source>
        <dbReference type="EMBL" id="CAF2270744.1"/>
    </source>
</evidence>
<proteinExistence type="predicted"/>
<dbReference type="AlphaFoldDB" id="A0A817ARM2"/>
<dbReference type="EMBL" id="HG994358">
    <property type="protein sequence ID" value="CAF2270744.1"/>
    <property type="molecule type" value="Genomic_DNA"/>
</dbReference>
<dbReference type="Proteomes" id="UP001295469">
    <property type="component" value="Chromosome A04"/>
</dbReference>
<sequence length="82" mass="9557">MFLRQNKLKCLDKSNNGTEEMCRDQCNWAINGMIPHQTQYNSKAKSNKLHYFSLSLKLIIILDLSFEAKKTIQMRLSFASKT</sequence>
<organism evidence="1">
    <name type="scientific">Brassica napus</name>
    <name type="common">Rape</name>
    <dbReference type="NCBI Taxonomy" id="3708"/>
    <lineage>
        <taxon>Eukaryota</taxon>
        <taxon>Viridiplantae</taxon>
        <taxon>Streptophyta</taxon>
        <taxon>Embryophyta</taxon>
        <taxon>Tracheophyta</taxon>
        <taxon>Spermatophyta</taxon>
        <taxon>Magnoliopsida</taxon>
        <taxon>eudicotyledons</taxon>
        <taxon>Gunneridae</taxon>
        <taxon>Pentapetalae</taxon>
        <taxon>rosids</taxon>
        <taxon>malvids</taxon>
        <taxon>Brassicales</taxon>
        <taxon>Brassicaceae</taxon>
        <taxon>Brassiceae</taxon>
        <taxon>Brassica</taxon>
    </lineage>
</organism>
<accession>A0A817ARM2</accession>
<reference evidence="1" key="1">
    <citation type="submission" date="2021-01" db="EMBL/GenBank/DDBJ databases">
        <authorList>
            <consortium name="Genoscope - CEA"/>
            <person name="William W."/>
        </authorList>
    </citation>
    <scope>NUCLEOTIDE SEQUENCE</scope>
</reference>
<gene>
    <name evidence="1" type="ORF">DARMORV10_A04P09830.1</name>
</gene>